<evidence type="ECO:0000313" key="1">
    <source>
        <dbReference type="EMBL" id="QZE15180.1"/>
    </source>
</evidence>
<name>A0AC61NKJ6_9BACT</name>
<organism evidence="1 2">
    <name type="scientific">Halosquirtibacter laminarini</name>
    <dbReference type="NCBI Taxonomy" id="3374600"/>
    <lineage>
        <taxon>Bacteria</taxon>
        <taxon>Pseudomonadati</taxon>
        <taxon>Bacteroidota</taxon>
        <taxon>Bacteroidia</taxon>
        <taxon>Marinilabiliales</taxon>
        <taxon>Prolixibacteraceae</taxon>
        <taxon>Halosquirtibacter</taxon>
    </lineage>
</organism>
<dbReference type="EMBL" id="CP081303">
    <property type="protein sequence ID" value="QZE15180.1"/>
    <property type="molecule type" value="Genomic_DNA"/>
</dbReference>
<evidence type="ECO:0000313" key="2">
    <source>
        <dbReference type="Proteomes" id="UP000826212"/>
    </source>
</evidence>
<sequence length="710" mass="82488">MSAFIEVEEIAICKKIHLNLYVEELSEEDEELSFVSQILLGFSRELPIDDPDKICVVDVNEKKILMEVSDISELSLSHYHCESLDIIDMDLDCIDLDRMPQGFSALLLESGFFNQQIMSRCPEVSMLYDRIQDSALMARYLENLEDGQHLNRSMLASLTEYEKLTFDTGITSFLRRLQPMTNLKELNVSKYAFSDEDVVLLGQLDSLESLSLSYPIRIHFDTLPKNLKVLSLSGYFANSILDLHLDSLSLENLYFDTCYLESIEGLSSLETLESLLIEETYVPSLDLTSLPTNLINLLYRSCGTEEMIIPEKDMKREVPHMERLDMCNNKITFDHKTLYNLTNYYPMLEVLSLYGNCMDSLPDPLFGESEEENCLGLVQGYFDLCYYEQEKQFEEVSETLSCAEQTERLMVCWDLKDAPWESIIYDIQYTFHDFWARLDGVVLFKEGIACKLPHYKMTIKIYCQDDGKLYYDVSAEDGPYTSVIFFNYLNELHALFQFQMNQWILPSYQFTERYSELPARIDRIIGLRRYVKKDMVLCNNQGVAHLLVNNVKRSYTKLSEGLDQEEYSSERLGRRVLKDKYYDASQVAFILFNGKNGYPFLVQEDREVSNSYDGGYFSLVLRTAEEKENYIFSLCNKFLNGGRFEKFVTKEKGLQVYYNPMVLSLEDESLYFRRKFSLGEVHSLKTSSANKWLHITSKEGELLLDYKAKA</sequence>
<keyword evidence="2" id="KW-1185">Reference proteome</keyword>
<proteinExistence type="predicted"/>
<gene>
    <name evidence="1" type="ORF">K4L44_04930</name>
</gene>
<reference evidence="1" key="1">
    <citation type="submission" date="2021-08" db="EMBL/GenBank/DDBJ databases">
        <title>Novel anaerobic bacterium isolated from sea squirt in East Sea, Republic of Korea.</title>
        <authorList>
            <person name="Nguyen T.H."/>
            <person name="Li Z."/>
            <person name="Lee Y.-J."/>
            <person name="Ko J."/>
            <person name="Kim S.-G."/>
        </authorList>
    </citation>
    <scope>NUCLEOTIDE SEQUENCE</scope>
    <source>
        <strain evidence="1">KCTC 25031</strain>
    </source>
</reference>
<protein>
    <submittedName>
        <fullName evidence="1">Uncharacterized protein</fullName>
    </submittedName>
</protein>
<dbReference type="Proteomes" id="UP000826212">
    <property type="component" value="Chromosome"/>
</dbReference>
<accession>A0AC61NKJ6</accession>